<reference evidence="2" key="1">
    <citation type="journal article" date="2020" name="Stud. Mycol.">
        <title>101 Dothideomycetes genomes: a test case for predicting lifestyles and emergence of pathogens.</title>
        <authorList>
            <person name="Haridas S."/>
            <person name="Albert R."/>
            <person name="Binder M."/>
            <person name="Bloem J."/>
            <person name="Labutti K."/>
            <person name="Salamov A."/>
            <person name="Andreopoulos B."/>
            <person name="Baker S."/>
            <person name="Barry K."/>
            <person name="Bills G."/>
            <person name="Bluhm B."/>
            <person name="Cannon C."/>
            <person name="Castanera R."/>
            <person name="Culley D."/>
            <person name="Daum C."/>
            <person name="Ezra D."/>
            <person name="Gonzalez J."/>
            <person name="Henrissat B."/>
            <person name="Kuo A."/>
            <person name="Liang C."/>
            <person name="Lipzen A."/>
            <person name="Lutzoni F."/>
            <person name="Magnuson J."/>
            <person name="Mondo S."/>
            <person name="Nolan M."/>
            <person name="Ohm R."/>
            <person name="Pangilinan J."/>
            <person name="Park H.-J."/>
            <person name="Ramirez L."/>
            <person name="Alfaro M."/>
            <person name="Sun H."/>
            <person name="Tritt A."/>
            <person name="Yoshinaga Y."/>
            <person name="Zwiers L.-H."/>
            <person name="Turgeon B."/>
            <person name="Goodwin S."/>
            <person name="Spatafora J."/>
            <person name="Crous P."/>
            <person name="Grigoriev I."/>
        </authorList>
    </citation>
    <scope>NUCLEOTIDE SEQUENCE</scope>
    <source>
        <strain evidence="2">CBS 379.55</strain>
    </source>
</reference>
<protein>
    <submittedName>
        <fullName evidence="2">Uncharacterized protein</fullName>
    </submittedName>
</protein>
<evidence type="ECO:0000313" key="3">
    <source>
        <dbReference type="Proteomes" id="UP000800097"/>
    </source>
</evidence>
<accession>A0A6A6JMP4</accession>
<dbReference type="GeneID" id="54554038"/>
<dbReference type="InterPro" id="IPR017853">
    <property type="entry name" value="GH"/>
</dbReference>
<dbReference type="Gene3D" id="3.20.20.80">
    <property type="entry name" value="Glycosidases"/>
    <property type="match status" value="1"/>
</dbReference>
<dbReference type="Proteomes" id="UP000800097">
    <property type="component" value="Unassembled WGS sequence"/>
</dbReference>
<dbReference type="AlphaFoldDB" id="A0A6A6JMP4"/>
<feature type="compositionally biased region" description="Basic and acidic residues" evidence="1">
    <location>
        <begin position="105"/>
        <end position="128"/>
    </location>
</feature>
<dbReference type="RefSeq" id="XP_033654747.1">
    <property type="nucleotide sequence ID" value="XM_033800863.1"/>
</dbReference>
<dbReference type="OrthoDB" id="550577at2759"/>
<sequence length="128" mass="15128">MFTDVDYVNPETQEDVKNWGIWITKESGVEEDWVAHVRAHCGADVFMVGEYWVPDVREQLHWLEIMQHDDFNLFDSDLVFNFSRISKNQKADLRQVFDNTLVQKGTHESRHVGHEPRHAARPDRRDAH</sequence>
<dbReference type="EMBL" id="ML986491">
    <property type="protein sequence ID" value="KAF2277208.1"/>
    <property type="molecule type" value="Genomic_DNA"/>
</dbReference>
<gene>
    <name evidence="2" type="ORF">EI97DRAFT_457915</name>
</gene>
<evidence type="ECO:0000256" key="1">
    <source>
        <dbReference type="SAM" id="MobiDB-lite"/>
    </source>
</evidence>
<proteinExistence type="predicted"/>
<dbReference type="SUPFAM" id="SSF51445">
    <property type="entry name" value="(Trans)glycosidases"/>
    <property type="match status" value="1"/>
</dbReference>
<name>A0A6A6JMP4_WESOR</name>
<evidence type="ECO:0000313" key="2">
    <source>
        <dbReference type="EMBL" id="KAF2277208.1"/>
    </source>
</evidence>
<organism evidence="2 3">
    <name type="scientific">Westerdykella ornata</name>
    <dbReference type="NCBI Taxonomy" id="318751"/>
    <lineage>
        <taxon>Eukaryota</taxon>
        <taxon>Fungi</taxon>
        <taxon>Dikarya</taxon>
        <taxon>Ascomycota</taxon>
        <taxon>Pezizomycotina</taxon>
        <taxon>Dothideomycetes</taxon>
        <taxon>Pleosporomycetidae</taxon>
        <taxon>Pleosporales</taxon>
        <taxon>Sporormiaceae</taxon>
        <taxon>Westerdykella</taxon>
    </lineage>
</organism>
<feature type="region of interest" description="Disordered" evidence="1">
    <location>
        <begin position="104"/>
        <end position="128"/>
    </location>
</feature>
<keyword evidence="3" id="KW-1185">Reference proteome</keyword>